<dbReference type="GO" id="GO:0005975">
    <property type="term" value="P:carbohydrate metabolic process"/>
    <property type="evidence" value="ECO:0007669"/>
    <property type="project" value="InterPro"/>
</dbReference>
<dbReference type="EMBL" id="DXCN01000062">
    <property type="protein sequence ID" value="HIY95659.1"/>
    <property type="molecule type" value="Genomic_DNA"/>
</dbReference>
<comment type="function">
    <text evidence="8">Enables the bacterium to metabolize sucrose as a sole carbon source.</text>
</comment>
<accession>A0A9D1ZTT4</accession>
<dbReference type="InterPro" id="IPR001362">
    <property type="entry name" value="Glyco_hydro_32"/>
</dbReference>
<dbReference type="CDD" id="cd18623">
    <property type="entry name" value="GH32_ScrB-like"/>
    <property type="match status" value="1"/>
</dbReference>
<dbReference type="Proteomes" id="UP000824134">
    <property type="component" value="Unassembled WGS sequence"/>
</dbReference>
<dbReference type="InterPro" id="IPR018053">
    <property type="entry name" value="Glyco_hydro_32_AS"/>
</dbReference>
<evidence type="ECO:0000256" key="3">
    <source>
        <dbReference type="ARBA" id="ARBA00012758"/>
    </source>
</evidence>
<evidence type="ECO:0000256" key="1">
    <source>
        <dbReference type="ARBA" id="ARBA00004914"/>
    </source>
</evidence>
<feature type="domain" description="Glycosyl hydrolase family 32 N-terminal" evidence="9">
    <location>
        <begin position="51"/>
        <end position="363"/>
    </location>
</feature>
<protein>
    <recommendedName>
        <fullName evidence="4 8">Sucrose-6-phosphate hydrolase</fullName>
        <ecNumber evidence="3 8">3.2.1.26</ecNumber>
    </recommendedName>
    <alternativeName>
        <fullName evidence="7 8">Invertase</fullName>
    </alternativeName>
</protein>
<evidence type="ECO:0000256" key="7">
    <source>
        <dbReference type="ARBA" id="ARBA00033367"/>
    </source>
</evidence>
<dbReference type="InterPro" id="IPR013148">
    <property type="entry name" value="Glyco_hydro_32_N"/>
</dbReference>
<evidence type="ECO:0000256" key="8">
    <source>
        <dbReference type="RuleBase" id="RU365015"/>
    </source>
</evidence>
<organism evidence="10 11">
    <name type="scientific">Candidatus Rothia avicola</name>
    <dbReference type="NCBI Taxonomy" id="2840478"/>
    <lineage>
        <taxon>Bacteria</taxon>
        <taxon>Bacillati</taxon>
        <taxon>Actinomycetota</taxon>
        <taxon>Actinomycetes</taxon>
        <taxon>Micrococcales</taxon>
        <taxon>Micrococcaceae</taxon>
        <taxon>Rothia</taxon>
    </lineage>
</organism>
<dbReference type="Gene3D" id="2.115.10.20">
    <property type="entry name" value="Glycosyl hydrolase domain, family 43"/>
    <property type="match status" value="1"/>
</dbReference>
<dbReference type="GO" id="GO:0004564">
    <property type="term" value="F:beta-fructofuranosidase activity"/>
    <property type="evidence" value="ECO:0007669"/>
    <property type="project" value="UniProtKB-EC"/>
</dbReference>
<evidence type="ECO:0000256" key="6">
    <source>
        <dbReference type="ARBA" id="ARBA00023295"/>
    </source>
</evidence>
<name>A0A9D1ZTT4_9MICC</name>
<evidence type="ECO:0000313" key="10">
    <source>
        <dbReference type="EMBL" id="HIY95659.1"/>
    </source>
</evidence>
<keyword evidence="5 8" id="KW-0378">Hydrolase</keyword>
<dbReference type="EC" id="3.2.1.26" evidence="3 8"/>
<evidence type="ECO:0000256" key="4">
    <source>
        <dbReference type="ARBA" id="ARBA00019623"/>
    </source>
</evidence>
<dbReference type="PROSITE" id="PS00609">
    <property type="entry name" value="GLYCOSYL_HYDROL_F32"/>
    <property type="match status" value="1"/>
</dbReference>
<dbReference type="Gene3D" id="2.60.120.560">
    <property type="entry name" value="Exo-inulinase, domain 1"/>
    <property type="match status" value="1"/>
</dbReference>
<keyword evidence="8" id="KW-0963">Cytoplasm</keyword>
<evidence type="ECO:0000256" key="5">
    <source>
        <dbReference type="ARBA" id="ARBA00022801"/>
    </source>
</evidence>
<dbReference type="SUPFAM" id="SSF75005">
    <property type="entry name" value="Arabinanase/levansucrase/invertase"/>
    <property type="match status" value="1"/>
</dbReference>
<reference evidence="10" key="2">
    <citation type="submission" date="2021-04" db="EMBL/GenBank/DDBJ databases">
        <authorList>
            <person name="Gilroy R."/>
        </authorList>
    </citation>
    <scope>NUCLEOTIDE SEQUENCE</scope>
    <source>
        <strain evidence="10">ChiHjej12B11-9195</strain>
    </source>
</reference>
<dbReference type="InterPro" id="IPR023296">
    <property type="entry name" value="Glyco_hydro_beta-prop_sf"/>
</dbReference>
<evidence type="ECO:0000259" key="9">
    <source>
        <dbReference type="Pfam" id="PF00251"/>
    </source>
</evidence>
<keyword evidence="8" id="KW-0119">Carbohydrate metabolism</keyword>
<reference evidence="10" key="1">
    <citation type="journal article" date="2021" name="PeerJ">
        <title>Extensive microbial diversity within the chicken gut microbiome revealed by metagenomics and culture.</title>
        <authorList>
            <person name="Gilroy R."/>
            <person name="Ravi A."/>
            <person name="Getino M."/>
            <person name="Pursley I."/>
            <person name="Horton D.L."/>
            <person name="Alikhan N.F."/>
            <person name="Baker D."/>
            <person name="Gharbi K."/>
            <person name="Hall N."/>
            <person name="Watson M."/>
            <person name="Adriaenssens E.M."/>
            <person name="Foster-Nyarko E."/>
            <person name="Jarju S."/>
            <person name="Secka A."/>
            <person name="Antonio M."/>
            <person name="Oren A."/>
            <person name="Chaudhuri R.R."/>
            <person name="La Ragione R."/>
            <person name="Hildebrand F."/>
            <person name="Pallen M.J."/>
        </authorList>
    </citation>
    <scope>NUCLEOTIDE SEQUENCE</scope>
    <source>
        <strain evidence="10">ChiHjej12B11-9195</strain>
    </source>
</reference>
<sequence>MDRPPLSHSPKEPRVTKPGRPDAAELLAAAEQAYATYHEQVRTDPDYPALHLAPPVGRLNDPNGLIYHEGTYHAFYQYSPVHPTRAVFWRYATSDDLTHWQDRGTAIAPTDWFDKNGCYSGSGFVGEDGTFEFFYTGNVKDADGNREAYQVLFTSPDQGKTFTKQEVFLNGPEEGYTAHYRDPHVIEREGTCYAVIGAQREDKTGAVVLYSSPDRRTWTFEGELTFSDPALANLGYMYECPGLIQLRDEETGELKDVLIFSPQGMEADGEKYNNIFQTGYIVGTLTGTHFEVTTPFTELDAGTEFYAPQCFHGVGQDGSHAVLQGWFGNADQDDQPSWDNHWVHMQTYPRRLTLRAGRIYQNPVEQLDSALAPAPVVPAAHGEIAELADARVWRLHGEVAVAEPVQIIVEDAAGQALVLTLSEGGAHLDRTGSRYTVGGAERHRTLEHSATRTFDLLVDASGTELFLDGGAAVFSSRTYFTGAKRTVRLVADEAAVLSLEAARLVED</sequence>
<dbReference type="PANTHER" id="PTHR43101">
    <property type="entry name" value="BETA-FRUCTOSIDASE"/>
    <property type="match status" value="1"/>
</dbReference>
<proteinExistence type="inferred from homology"/>
<dbReference type="InterPro" id="IPR013320">
    <property type="entry name" value="ConA-like_dom_sf"/>
</dbReference>
<comment type="subcellular location">
    <subcellularLocation>
        <location evidence="8">Cytoplasm</location>
    </subcellularLocation>
</comment>
<dbReference type="Pfam" id="PF00251">
    <property type="entry name" value="Glyco_hydro_32N"/>
    <property type="match status" value="1"/>
</dbReference>
<comment type="similarity">
    <text evidence="2 8">Belongs to the glycosyl hydrolase 32 family.</text>
</comment>
<comment type="pathway">
    <text evidence="1 8">Glycan biosynthesis; sucrose metabolism.</text>
</comment>
<keyword evidence="6 8" id="KW-0326">Glycosidase</keyword>
<dbReference type="PANTHER" id="PTHR43101:SF1">
    <property type="entry name" value="BETA-FRUCTOSIDASE"/>
    <property type="match status" value="1"/>
</dbReference>
<comment type="caution">
    <text evidence="10">The sequence shown here is derived from an EMBL/GenBank/DDBJ whole genome shotgun (WGS) entry which is preliminary data.</text>
</comment>
<dbReference type="NCBIfam" id="TIGR01322">
    <property type="entry name" value="scrB_fam"/>
    <property type="match status" value="1"/>
</dbReference>
<dbReference type="AlphaFoldDB" id="A0A9D1ZTT4"/>
<dbReference type="SMART" id="SM00640">
    <property type="entry name" value="Glyco_32"/>
    <property type="match status" value="1"/>
</dbReference>
<gene>
    <name evidence="10" type="ORF">H9821_08395</name>
</gene>
<comment type="catalytic activity">
    <reaction evidence="8">
        <text>Hydrolysis of terminal non-reducing beta-D-fructofuranoside residues in beta-D-fructofuranosides.</text>
        <dbReference type="EC" id="3.2.1.26"/>
    </reaction>
</comment>
<evidence type="ECO:0000313" key="11">
    <source>
        <dbReference type="Proteomes" id="UP000824134"/>
    </source>
</evidence>
<dbReference type="SUPFAM" id="SSF49899">
    <property type="entry name" value="Concanavalin A-like lectins/glucanases"/>
    <property type="match status" value="1"/>
</dbReference>
<dbReference type="InterPro" id="IPR051214">
    <property type="entry name" value="GH32_Enzymes"/>
</dbReference>
<dbReference type="InterPro" id="IPR006232">
    <property type="entry name" value="Suc6P_hydrolase"/>
</dbReference>
<evidence type="ECO:0000256" key="2">
    <source>
        <dbReference type="ARBA" id="ARBA00009902"/>
    </source>
</evidence>
<dbReference type="GO" id="GO:0005737">
    <property type="term" value="C:cytoplasm"/>
    <property type="evidence" value="ECO:0007669"/>
    <property type="project" value="UniProtKB-SubCell"/>
</dbReference>